<name>A0A4D9DSK6_9SAUR</name>
<dbReference type="AlphaFoldDB" id="A0A4D9DSK6"/>
<gene>
    <name evidence="1" type="ORF">DR999_PMT18023</name>
</gene>
<comment type="caution">
    <text evidence="1">The sequence shown here is derived from an EMBL/GenBank/DDBJ whole genome shotgun (WGS) entry which is preliminary data.</text>
</comment>
<organism evidence="1 2">
    <name type="scientific">Platysternon megacephalum</name>
    <name type="common">big-headed turtle</name>
    <dbReference type="NCBI Taxonomy" id="55544"/>
    <lineage>
        <taxon>Eukaryota</taxon>
        <taxon>Metazoa</taxon>
        <taxon>Chordata</taxon>
        <taxon>Craniata</taxon>
        <taxon>Vertebrata</taxon>
        <taxon>Euteleostomi</taxon>
        <taxon>Archelosauria</taxon>
        <taxon>Testudinata</taxon>
        <taxon>Testudines</taxon>
        <taxon>Cryptodira</taxon>
        <taxon>Durocryptodira</taxon>
        <taxon>Testudinoidea</taxon>
        <taxon>Platysternidae</taxon>
        <taxon>Platysternon</taxon>
    </lineage>
</organism>
<reference evidence="1 2" key="2">
    <citation type="submission" date="2019-04" db="EMBL/GenBank/DDBJ databases">
        <title>The genome sequence of big-headed turtle.</title>
        <authorList>
            <person name="Gong S."/>
        </authorList>
    </citation>
    <scope>NUCLEOTIDE SEQUENCE [LARGE SCALE GENOMIC DNA]</scope>
    <source>
        <strain evidence="1">DO16091913</strain>
        <tissue evidence="1">Muscle</tissue>
    </source>
</reference>
<evidence type="ECO:0000313" key="2">
    <source>
        <dbReference type="Proteomes" id="UP000297703"/>
    </source>
</evidence>
<keyword evidence="2" id="KW-1185">Reference proteome</keyword>
<proteinExistence type="predicted"/>
<reference evidence="1 2" key="1">
    <citation type="submission" date="2019-04" db="EMBL/GenBank/DDBJ databases">
        <title>Draft genome of the big-headed turtle Platysternon megacephalum.</title>
        <authorList>
            <person name="Gong S."/>
        </authorList>
    </citation>
    <scope>NUCLEOTIDE SEQUENCE [LARGE SCALE GENOMIC DNA]</scope>
    <source>
        <strain evidence="1">DO16091913</strain>
        <tissue evidence="1">Muscle</tissue>
    </source>
</reference>
<sequence>MTRNLGGSEGKFTYQLPLPKASPTDSSLLVHGLWGGSLPLHCIQAPFTQLGETLPAATACPNPATQPLPGSVKLPLADHRDSAGAAGILRMACLLSPPPPPATPRNTSEPMSQQGPKAGCLLWGLVQSWGRGLFSSRSDIYTWHTWGLSGNINDGDDRKKGFPGAGGELKSALCLKCIQSLLLYAHDNSSTSDLPEKSHTEPHTVWEGHRKRMRIKRHIFTSRSETLSPHCVTSLPAHALSRSFPFQFLPKTPLADSRSRLC</sequence>
<accession>A0A4D9DSK6</accession>
<protein>
    <submittedName>
        <fullName evidence="1">B(0,+)-type amino acid transporter 1-like</fullName>
    </submittedName>
</protein>
<dbReference type="Proteomes" id="UP000297703">
    <property type="component" value="Unassembled WGS sequence"/>
</dbReference>
<dbReference type="EMBL" id="QXTE01000299">
    <property type="protein sequence ID" value="TFJ99884.1"/>
    <property type="molecule type" value="Genomic_DNA"/>
</dbReference>
<evidence type="ECO:0000313" key="1">
    <source>
        <dbReference type="EMBL" id="TFJ99884.1"/>
    </source>
</evidence>